<keyword evidence="2" id="KW-0812">Transmembrane</keyword>
<evidence type="ECO:0008006" key="5">
    <source>
        <dbReference type="Google" id="ProtNLM"/>
    </source>
</evidence>
<name>A0A640KEU6_LEITA</name>
<keyword evidence="2" id="KW-1133">Transmembrane helix</keyword>
<reference evidence="3" key="1">
    <citation type="submission" date="2019-11" db="EMBL/GenBank/DDBJ databases">
        <title>Leishmania tarentolae CDS.</title>
        <authorList>
            <person name="Goto Y."/>
            <person name="Yamagishi J."/>
        </authorList>
    </citation>
    <scope>NUCLEOTIDE SEQUENCE [LARGE SCALE GENOMIC DNA]</scope>
    <source>
        <strain evidence="3">Parrot Tar II</strain>
    </source>
</reference>
<accession>A0A640KEU6</accession>
<feature type="region of interest" description="Disordered" evidence="1">
    <location>
        <begin position="628"/>
        <end position="671"/>
    </location>
</feature>
<feature type="region of interest" description="Disordered" evidence="1">
    <location>
        <begin position="28"/>
        <end position="47"/>
    </location>
</feature>
<proteinExistence type="predicted"/>
<dbReference type="OrthoDB" id="268029at2759"/>
<sequence>MDVGEGGDTHVIELVSDDYFPSEVDERELQQQLSGNDDRDGGASPQVGVTTATWQKLEAYIHSDAAVSDLRSNTWISIPSAEVRRRRWRLVNCMLEQDPPIAISITDLPSFVKPNKAPFRVEPQEAAASTANDQAAQAPPHAAAASVPSASSTPLPSSSPTGSRNIRAANASQHGAPSPNAACDSENVTAGGSSQDVCVLSNEEVKANDWYSSMMARDAAETRNLTKRRLANAFYLPHGFTSSGFSLECRQLLEDVPMDTRVENWSVFVVVATLKFYQRQVHAWVTLLWTWRADLTGCSGSLLSHWLSTPSTTAPVNGSVFGMIENVTSATAEITAASTAASAVLAPLVSVVYAVRILVCVRHALGILLRAGQLVCAGHLRFEPSFPFPAKDSILWTLATNSVWRRQVEWMLASIAFLLVIVSVLVLMRYRKYTQALRLWEAQTARSTAAEAAKWASEMDARQRGVCAPLSADIHTGKPRRDSASDDNGRSIFKVSAISSALLSRRESFREELREKALRQASGSTPTRQDLPSRCVDMESEVTEGAAFSDLSPCCGAESSNSGTDNTLITKSSGEELQGSFRGCGAPAACDEDVVGGSAAMPSARLASFASVTTNLSFPRVIRKPLSRRDGGIRSSNDSGVVHSQLAGSPSTSRVLEPLNASDGPDSLTLS</sequence>
<keyword evidence="2" id="KW-0472">Membrane</keyword>
<dbReference type="VEuPathDB" id="TriTrypDB:LtaPh_2006200"/>
<evidence type="ECO:0000256" key="2">
    <source>
        <dbReference type="SAM" id="Phobius"/>
    </source>
</evidence>
<evidence type="ECO:0000313" key="3">
    <source>
        <dbReference type="EMBL" id="GET88123.1"/>
    </source>
</evidence>
<feature type="transmembrane region" description="Helical" evidence="2">
    <location>
        <begin position="410"/>
        <end position="428"/>
    </location>
</feature>
<protein>
    <recommendedName>
        <fullName evidence="5">Transmembrane protein</fullName>
    </recommendedName>
</protein>
<feature type="region of interest" description="Disordered" evidence="1">
    <location>
        <begin position="125"/>
        <end position="194"/>
    </location>
</feature>
<gene>
    <name evidence="3" type="ORF">LtaPh_2006200</name>
</gene>
<comment type="caution">
    <text evidence="3">The sequence shown here is derived from an EMBL/GenBank/DDBJ whole genome shotgun (WGS) entry which is preliminary data.</text>
</comment>
<feature type="compositionally biased region" description="Low complexity" evidence="1">
    <location>
        <begin position="125"/>
        <end position="160"/>
    </location>
</feature>
<organism evidence="3 4">
    <name type="scientific">Leishmania tarentolae</name>
    <name type="common">Sauroleishmania tarentolae</name>
    <dbReference type="NCBI Taxonomy" id="5689"/>
    <lineage>
        <taxon>Eukaryota</taxon>
        <taxon>Discoba</taxon>
        <taxon>Euglenozoa</taxon>
        <taxon>Kinetoplastea</taxon>
        <taxon>Metakinetoplastina</taxon>
        <taxon>Trypanosomatida</taxon>
        <taxon>Trypanosomatidae</taxon>
        <taxon>Leishmaniinae</taxon>
        <taxon>Leishmania</taxon>
        <taxon>lizard Leishmania</taxon>
    </lineage>
</organism>
<dbReference type="AlphaFoldDB" id="A0A640KEU6"/>
<dbReference type="EMBL" id="BLBS01000025">
    <property type="protein sequence ID" value="GET88123.1"/>
    <property type="molecule type" value="Genomic_DNA"/>
</dbReference>
<evidence type="ECO:0000313" key="4">
    <source>
        <dbReference type="Proteomes" id="UP000419144"/>
    </source>
</evidence>
<dbReference type="Proteomes" id="UP000419144">
    <property type="component" value="Unassembled WGS sequence"/>
</dbReference>
<evidence type="ECO:0000256" key="1">
    <source>
        <dbReference type="SAM" id="MobiDB-lite"/>
    </source>
</evidence>
<keyword evidence="4" id="KW-1185">Reference proteome</keyword>